<evidence type="ECO:0000313" key="2">
    <source>
        <dbReference type="EMBL" id="CAA9560831.1"/>
    </source>
</evidence>
<name>A0A6J4UWX2_9BACT</name>
<evidence type="ECO:0008006" key="3">
    <source>
        <dbReference type="Google" id="ProtNLM"/>
    </source>
</evidence>
<proteinExistence type="predicted"/>
<dbReference type="AlphaFoldDB" id="A0A6J4UWX2"/>
<protein>
    <recommendedName>
        <fullName evidence="3">DUF3179 domain-containing protein</fullName>
    </recommendedName>
</protein>
<reference evidence="2" key="1">
    <citation type="submission" date="2020-02" db="EMBL/GenBank/DDBJ databases">
        <authorList>
            <person name="Meier V. D."/>
        </authorList>
    </citation>
    <scope>NUCLEOTIDE SEQUENCE</scope>
    <source>
        <strain evidence="2">AVDCRST_MAG59</strain>
    </source>
</reference>
<sequence length="397" mass="42667">MVLPRMRPLCRRRLLAAAVAAGVPALGPGRGGLAQDAGDDDLHVSTAGWRTDFDTHAVPLSEFRSGGPPRDGIPPIDEPRSVSQAEADGWLAPEEPVIAVALEQGDGKVLARAYPLQIMLWHEIANDTLGETPVAVTFCPLCYTAVVYDRRLEPGGLVLDFGTTGNLRHSDLVMWDRQTESWWQQFSGDALVGELTGAHLTFLPAQVVSWEVFKAAYPDADVLSRETGFDRPYGTNPYPGYDDVENQPFLFDGETDGRLPAMERVVGVVHDGVGVAYPFPALEEARAVEDRVGEAAIVVVWAPGTTSATDTREVVEGRDFGQAGVFSRDLGGRMLSFTPGPGDGFTDAETGSTWDVSGAATGGALAGQRLAPVPHTVVFWFAWAAFQPEGRLWQPPG</sequence>
<feature type="signal peptide" evidence="1">
    <location>
        <begin position="1"/>
        <end position="20"/>
    </location>
</feature>
<accession>A0A6J4UWX2</accession>
<dbReference type="Pfam" id="PF11376">
    <property type="entry name" value="DUF3179"/>
    <property type="match status" value="1"/>
</dbReference>
<gene>
    <name evidence="2" type="ORF">AVDCRST_MAG59-2571</name>
</gene>
<dbReference type="InterPro" id="IPR021516">
    <property type="entry name" value="DUF3179"/>
</dbReference>
<evidence type="ECO:0000256" key="1">
    <source>
        <dbReference type="SAM" id="SignalP"/>
    </source>
</evidence>
<feature type="chain" id="PRO_5027065091" description="DUF3179 domain-containing protein" evidence="1">
    <location>
        <begin position="21"/>
        <end position="397"/>
    </location>
</feature>
<keyword evidence="1" id="KW-0732">Signal</keyword>
<organism evidence="2">
    <name type="scientific">uncultured Thermomicrobiales bacterium</name>
    <dbReference type="NCBI Taxonomy" id="1645740"/>
    <lineage>
        <taxon>Bacteria</taxon>
        <taxon>Pseudomonadati</taxon>
        <taxon>Thermomicrobiota</taxon>
        <taxon>Thermomicrobia</taxon>
        <taxon>Thermomicrobiales</taxon>
        <taxon>environmental samples</taxon>
    </lineage>
</organism>
<dbReference type="EMBL" id="CADCWF010000160">
    <property type="protein sequence ID" value="CAA9560831.1"/>
    <property type="molecule type" value="Genomic_DNA"/>
</dbReference>